<feature type="non-terminal residue" evidence="2">
    <location>
        <position position="1"/>
    </location>
</feature>
<dbReference type="OrthoDB" id="8191111at2759"/>
<accession>E2B8E9</accession>
<gene>
    <name evidence="2" type="ORF">EAI_10463</name>
</gene>
<dbReference type="AlphaFoldDB" id="E2B8E9"/>
<dbReference type="InParanoid" id="E2B8E9"/>
<dbReference type="Pfam" id="PF20700">
    <property type="entry name" value="Mutator"/>
    <property type="match status" value="1"/>
</dbReference>
<organism evidence="3">
    <name type="scientific">Harpegnathos saltator</name>
    <name type="common">Jerdon's jumping ant</name>
    <dbReference type="NCBI Taxonomy" id="610380"/>
    <lineage>
        <taxon>Eukaryota</taxon>
        <taxon>Metazoa</taxon>
        <taxon>Ecdysozoa</taxon>
        <taxon>Arthropoda</taxon>
        <taxon>Hexapoda</taxon>
        <taxon>Insecta</taxon>
        <taxon>Pterygota</taxon>
        <taxon>Neoptera</taxon>
        <taxon>Endopterygota</taxon>
        <taxon>Hymenoptera</taxon>
        <taxon>Apocrita</taxon>
        <taxon>Aculeata</taxon>
        <taxon>Formicoidea</taxon>
        <taxon>Formicidae</taxon>
        <taxon>Ponerinae</taxon>
        <taxon>Ponerini</taxon>
        <taxon>Harpegnathos</taxon>
    </lineage>
</organism>
<dbReference type="EMBL" id="GL446315">
    <property type="protein sequence ID" value="EFN88028.1"/>
    <property type="molecule type" value="Genomic_DNA"/>
</dbReference>
<reference evidence="2 3" key="1">
    <citation type="journal article" date="2010" name="Science">
        <title>Genomic comparison of the ants Camponotus floridanus and Harpegnathos saltator.</title>
        <authorList>
            <person name="Bonasio R."/>
            <person name="Zhang G."/>
            <person name="Ye C."/>
            <person name="Mutti N.S."/>
            <person name="Fang X."/>
            <person name="Qin N."/>
            <person name="Donahue G."/>
            <person name="Yang P."/>
            <person name="Li Q."/>
            <person name="Li C."/>
            <person name="Zhang P."/>
            <person name="Huang Z."/>
            <person name="Berger S.L."/>
            <person name="Reinberg D."/>
            <person name="Wang J."/>
            <person name="Liebig J."/>
        </authorList>
    </citation>
    <scope>NUCLEOTIDE SEQUENCE [LARGE SCALE GENOMIC DNA]</scope>
    <source>
        <strain evidence="2 3">R22 G/1</strain>
    </source>
</reference>
<evidence type="ECO:0000313" key="2">
    <source>
        <dbReference type="EMBL" id="EFN88028.1"/>
    </source>
</evidence>
<dbReference type="Proteomes" id="UP000008237">
    <property type="component" value="Unassembled WGS sequence"/>
</dbReference>
<evidence type="ECO:0000313" key="3">
    <source>
        <dbReference type="Proteomes" id="UP000008237"/>
    </source>
</evidence>
<protein>
    <recommendedName>
        <fullName evidence="1">Mutator-like transposase domain-containing protein</fullName>
    </recommendedName>
</protein>
<dbReference type="InterPro" id="IPR049012">
    <property type="entry name" value="Mutator_transp_dom"/>
</dbReference>
<keyword evidence="3" id="KW-1185">Reference proteome</keyword>
<name>E2B8E9_HARSA</name>
<sequence length="148" mass="16843">EECFANHADSAGKIEVDAVQEMFLRSKEKFGVTYVNYIGDCDSKTYKVILDLNPYGDDVPVLKNECAGYVEKRMGTLLGNNKKTKKFGGKRKLTDILIKKLTIQDYLRWDVKMGHPAYYESAIRRNVHSVAEMKEAIMALDHLCSTNE</sequence>
<feature type="non-terminal residue" evidence="2">
    <location>
        <position position="148"/>
    </location>
</feature>
<proteinExistence type="predicted"/>
<evidence type="ECO:0000259" key="1">
    <source>
        <dbReference type="Pfam" id="PF20700"/>
    </source>
</evidence>
<feature type="domain" description="Mutator-like transposase" evidence="1">
    <location>
        <begin position="2"/>
        <end position="140"/>
    </location>
</feature>